<dbReference type="PRINTS" id="PR00412">
    <property type="entry name" value="EPOXHYDRLASE"/>
</dbReference>
<accession>A0A4Q1K0X9</accession>
<dbReference type="InterPro" id="IPR029058">
    <property type="entry name" value="AB_hydrolase_fold"/>
</dbReference>
<gene>
    <name evidence="3" type="ORF">EQG63_10640</name>
</gene>
<dbReference type="Gene3D" id="3.40.50.1820">
    <property type="entry name" value="alpha/beta hydrolase"/>
    <property type="match status" value="1"/>
</dbReference>
<name>A0A4Q1K0X9_9FLAO</name>
<feature type="domain" description="AB hydrolase-1" evidence="2">
    <location>
        <begin position="15"/>
        <end position="118"/>
    </location>
</feature>
<dbReference type="OrthoDB" id="9776853at2"/>
<dbReference type="InterPro" id="IPR000073">
    <property type="entry name" value="AB_hydrolase_1"/>
</dbReference>
<evidence type="ECO:0000313" key="3">
    <source>
        <dbReference type="EMBL" id="RXR17241.1"/>
    </source>
</evidence>
<evidence type="ECO:0000313" key="4">
    <source>
        <dbReference type="Proteomes" id="UP000290283"/>
    </source>
</evidence>
<keyword evidence="1" id="KW-0812">Transmembrane</keyword>
<keyword evidence="1" id="KW-0472">Membrane</keyword>
<organism evidence="3 4">
    <name type="scientific">Flavobacterium amnicola</name>
    <dbReference type="NCBI Taxonomy" id="2506422"/>
    <lineage>
        <taxon>Bacteria</taxon>
        <taxon>Pseudomonadati</taxon>
        <taxon>Bacteroidota</taxon>
        <taxon>Flavobacteriia</taxon>
        <taxon>Flavobacteriales</taxon>
        <taxon>Flavobacteriaceae</taxon>
        <taxon>Flavobacterium</taxon>
    </lineage>
</organism>
<keyword evidence="3" id="KW-0378">Hydrolase</keyword>
<dbReference type="PANTHER" id="PTHR43798">
    <property type="entry name" value="MONOACYLGLYCEROL LIPASE"/>
    <property type="match status" value="1"/>
</dbReference>
<proteinExistence type="predicted"/>
<dbReference type="PRINTS" id="PR00111">
    <property type="entry name" value="ABHYDROLASE"/>
</dbReference>
<evidence type="ECO:0000259" key="2">
    <source>
        <dbReference type="Pfam" id="PF00561"/>
    </source>
</evidence>
<keyword evidence="1" id="KW-1133">Transmembrane helix</keyword>
<sequence>MINYTIYKNESSNQWVTFVHGAGGSSSIWFKQIRDFQKHFNVLLLDLRGHGESKQTTFKNPFQKKYTFKSIAHDIVEVIDHLKIQSSHFVGISLGTIVIRQLAETHPDRVKSMIMGGAILKMNFRSQILMRLGNIFKYVLPYLVLYRFFAFVIMPNKNHKQSRLLFINEAKKLYQKEFIKWFKLTAEINPVLKWFRQVEVNIPTLYIMGEEDYMFLPSVRKVVEAHYKTAKLHVVEKCGHVVNVEQASVFNDKALAFLRQF</sequence>
<evidence type="ECO:0000256" key="1">
    <source>
        <dbReference type="SAM" id="Phobius"/>
    </source>
</evidence>
<dbReference type="InterPro" id="IPR000639">
    <property type="entry name" value="Epox_hydrolase-like"/>
</dbReference>
<comment type="caution">
    <text evidence="3">The sequence shown here is derived from an EMBL/GenBank/DDBJ whole genome shotgun (WGS) entry which is preliminary data.</text>
</comment>
<protein>
    <submittedName>
        <fullName evidence="3">Alpha/beta hydrolase</fullName>
    </submittedName>
</protein>
<dbReference type="EMBL" id="SBKO01000005">
    <property type="protein sequence ID" value="RXR17241.1"/>
    <property type="molecule type" value="Genomic_DNA"/>
</dbReference>
<keyword evidence="4" id="KW-1185">Reference proteome</keyword>
<dbReference type="RefSeq" id="WP_129436359.1">
    <property type="nucleotide sequence ID" value="NZ_SBKO01000005.1"/>
</dbReference>
<dbReference type="Pfam" id="PF00561">
    <property type="entry name" value="Abhydrolase_1"/>
    <property type="match status" value="1"/>
</dbReference>
<dbReference type="Proteomes" id="UP000290283">
    <property type="component" value="Unassembled WGS sequence"/>
</dbReference>
<dbReference type="AlphaFoldDB" id="A0A4Q1K0X9"/>
<dbReference type="SUPFAM" id="SSF53474">
    <property type="entry name" value="alpha/beta-Hydrolases"/>
    <property type="match status" value="1"/>
</dbReference>
<dbReference type="GO" id="GO:0016787">
    <property type="term" value="F:hydrolase activity"/>
    <property type="evidence" value="ECO:0007669"/>
    <property type="project" value="UniProtKB-KW"/>
</dbReference>
<feature type="transmembrane region" description="Helical" evidence="1">
    <location>
        <begin position="135"/>
        <end position="154"/>
    </location>
</feature>
<dbReference type="InterPro" id="IPR050266">
    <property type="entry name" value="AB_hydrolase_sf"/>
</dbReference>
<reference evidence="4" key="1">
    <citation type="submission" date="2019-01" db="EMBL/GenBank/DDBJ databases">
        <title>Cytophagaceae bacterium strain CAR-16.</title>
        <authorList>
            <person name="Chen W.-M."/>
        </authorList>
    </citation>
    <scope>NUCLEOTIDE SEQUENCE [LARGE SCALE GENOMIC DNA]</scope>
    <source>
        <strain evidence="4">LLJ-11</strain>
    </source>
</reference>